<comment type="caution">
    <text evidence="1">The sequence shown here is derived from an EMBL/GenBank/DDBJ whole genome shotgun (WGS) entry which is preliminary data.</text>
</comment>
<reference evidence="1 2" key="1">
    <citation type="submission" date="2017-11" db="EMBL/GenBank/DDBJ databases">
        <title>Genome sequence of Lysinibacillus sphaericus, a lignin-degrading bacteria isolated from municipal solid waste soil.</title>
        <authorList>
            <person name="Persinoti G.F."/>
            <person name="Paixao D.A."/>
            <person name="Bugg T.D."/>
            <person name="Squina F.M."/>
        </authorList>
    </citation>
    <scope>NUCLEOTIDE SEQUENCE [LARGE SCALE GENOMIC DNA]</scope>
    <source>
        <strain evidence="1 2">A1</strain>
    </source>
</reference>
<accession>A0A2S5D0E8</accession>
<name>A0A2S5D0E8_LYSSH</name>
<proteinExistence type="predicted"/>
<dbReference type="EMBL" id="PGLV01000001">
    <property type="protein sequence ID" value="POZ56543.1"/>
    <property type="molecule type" value="Genomic_DNA"/>
</dbReference>
<protein>
    <submittedName>
        <fullName evidence="1">Uncharacterized protein</fullName>
    </submittedName>
</protein>
<dbReference type="AlphaFoldDB" id="A0A2S5D0E8"/>
<evidence type="ECO:0000313" key="1">
    <source>
        <dbReference type="EMBL" id="POZ56543.1"/>
    </source>
</evidence>
<dbReference type="Proteomes" id="UP000237319">
    <property type="component" value="Unassembled WGS sequence"/>
</dbReference>
<evidence type="ECO:0000313" key="2">
    <source>
        <dbReference type="Proteomes" id="UP000237319"/>
    </source>
</evidence>
<organism evidence="1 2">
    <name type="scientific">Lysinibacillus sphaericus</name>
    <name type="common">Bacillus sphaericus</name>
    <dbReference type="NCBI Taxonomy" id="1421"/>
    <lineage>
        <taxon>Bacteria</taxon>
        <taxon>Bacillati</taxon>
        <taxon>Bacillota</taxon>
        <taxon>Bacilli</taxon>
        <taxon>Bacillales</taxon>
        <taxon>Bacillaceae</taxon>
        <taxon>Lysinibacillus</taxon>
    </lineage>
</organism>
<keyword evidence="2" id="KW-1185">Reference proteome</keyword>
<gene>
    <name evidence="1" type="ORF">LYSIN_01326</name>
</gene>
<sequence length="38" mass="4550">MRIEQSIALYTRDVPCEEIYLKTPMKERNNFSFSVVQL</sequence>